<evidence type="ECO:0000313" key="1">
    <source>
        <dbReference type="EMBL" id="OMJ70018.1"/>
    </source>
</evidence>
<dbReference type="Proteomes" id="UP000187209">
    <property type="component" value="Unassembled WGS sequence"/>
</dbReference>
<proteinExistence type="predicted"/>
<protein>
    <submittedName>
        <fullName evidence="1">Uncharacterized protein</fullName>
    </submittedName>
</protein>
<gene>
    <name evidence="1" type="ORF">SteCoe_32106</name>
</gene>
<organism evidence="1 2">
    <name type="scientific">Stentor coeruleus</name>
    <dbReference type="NCBI Taxonomy" id="5963"/>
    <lineage>
        <taxon>Eukaryota</taxon>
        <taxon>Sar</taxon>
        <taxon>Alveolata</taxon>
        <taxon>Ciliophora</taxon>
        <taxon>Postciliodesmatophora</taxon>
        <taxon>Heterotrichea</taxon>
        <taxon>Heterotrichida</taxon>
        <taxon>Stentoridae</taxon>
        <taxon>Stentor</taxon>
    </lineage>
</organism>
<keyword evidence="2" id="KW-1185">Reference proteome</keyword>
<reference evidence="1 2" key="1">
    <citation type="submission" date="2016-11" db="EMBL/GenBank/DDBJ databases">
        <title>The macronuclear genome of Stentor coeruleus: a giant cell with tiny introns.</title>
        <authorList>
            <person name="Slabodnick M."/>
            <person name="Ruby J.G."/>
            <person name="Reiff S.B."/>
            <person name="Swart E.C."/>
            <person name="Gosai S."/>
            <person name="Prabakaran S."/>
            <person name="Witkowska E."/>
            <person name="Larue G.E."/>
            <person name="Fisher S."/>
            <person name="Freeman R.M."/>
            <person name="Gunawardena J."/>
            <person name="Chu W."/>
            <person name="Stover N.A."/>
            <person name="Gregory B.D."/>
            <person name="Nowacki M."/>
            <person name="Derisi J."/>
            <person name="Roy S.W."/>
            <person name="Marshall W.F."/>
            <person name="Sood P."/>
        </authorList>
    </citation>
    <scope>NUCLEOTIDE SEQUENCE [LARGE SCALE GENOMIC DNA]</scope>
    <source>
        <strain evidence="1">WM001</strain>
    </source>
</reference>
<comment type="caution">
    <text evidence="1">The sequence shown here is derived from an EMBL/GenBank/DDBJ whole genome shotgun (WGS) entry which is preliminary data.</text>
</comment>
<name>A0A1R2AZT2_9CILI</name>
<evidence type="ECO:0000313" key="2">
    <source>
        <dbReference type="Proteomes" id="UP000187209"/>
    </source>
</evidence>
<dbReference type="EMBL" id="MPUH01001133">
    <property type="protein sequence ID" value="OMJ70018.1"/>
    <property type="molecule type" value="Genomic_DNA"/>
</dbReference>
<accession>A0A1R2AZT2</accession>
<sequence length="122" mass="13908">MEPQRVRTPPILDWAVISVSGSSDEEVDLNLPFETLESAILKTQKLICSEWANKPSSCIEIHQGALESSDPFKNERPPRSSLETICQEIAKDIKNISKESEIQEDYIEQFRKFEAINNKIES</sequence>
<dbReference type="AlphaFoldDB" id="A0A1R2AZT2"/>
<dbReference type="OrthoDB" id="10541282at2759"/>